<protein>
    <submittedName>
        <fullName evidence="1">Pyridoxine 5'-phosphate oxidase superfamily flavin-nucleotide-binding protein</fullName>
    </submittedName>
</protein>
<dbReference type="RefSeq" id="WP_238252112.1">
    <property type="nucleotide sequence ID" value="NZ_BPQX01000054.1"/>
</dbReference>
<organism evidence="1 2">
    <name type="scientific">Methylobacterium persicinum</name>
    <dbReference type="NCBI Taxonomy" id="374426"/>
    <lineage>
        <taxon>Bacteria</taxon>
        <taxon>Pseudomonadati</taxon>
        <taxon>Pseudomonadota</taxon>
        <taxon>Alphaproteobacteria</taxon>
        <taxon>Hyphomicrobiales</taxon>
        <taxon>Methylobacteriaceae</taxon>
        <taxon>Methylobacterium</taxon>
    </lineage>
</organism>
<evidence type="ECO:0000313" key="1">
    <source>
        <dbReference type="EMBL" id="MDQ0441058.1"/>
    </source>
</evidence>
<name>A0ABU0HGV4_9HYPH</name>
<proteinExistence type="predicted"/>
<keyword evidence="2" id="KW-1185">Reference proteome</keyword>
<dbReference type="InterPro" id="IPR012349">
    <property type="entry name" value="Split_barrel_FMN-bd"/>
</dbReference>
<gene>
    <name evidence="1" type="ORF">QO016_000535</name>
</gene>
<comment type="caution">
    <text evidence="1">The sequence shown here is derived from an EMBL/GenBank/DDBJ whole genome shotgun (WGS) entry which is preliminary data.</text>
</comment>
<dbReference type="EMBL" id="JAUSVV010000001">
    <property type="protein sequence ID" value="MDQ0441058.1"/>
    <property type="molecule type" value="Genomic_DNA"/>
</dbReference>
<dbReference type="Gene3D" id="2.30.110.10">
    <property type="entry name" value="Electron Transport, Fmn-binding Protein, Chain A"/>
    <property type="match status" value="1"/>
</dbReference>
<accession>A0ABU0HGV4</accession>
<dbReference type="PANTHER" id="PTHR42815:SF2">
    <property type="entry name" value="FAD-BINDING, PUTATIVE (AFU_ORTHOLOGUE AFUA_6G07600)-RELATED"/>
    <property type="match status" value="1"/>
</dbReference>
<sequence>MPSFHDDERAAQALAGHVLGETPAIRSFMPDQHRTFFAGLSYLFAGTADADGWPIATVLTGAPGFVASPDPGQLRIAATPDHGDPAASHFAAGAGIGLLGIDLSNRRRNRANGTILTRDADGFTVAVAESFGNCPKYIQRRDACPVIPAGGETLSLTGLDAAARAAITAADTLFVASRSRAGLAGGGADISHRGGRPGFVRVSGDTLTVPDFPGNRYFNTLGNLLGDPRACLLVPDFAGGDVLVLQGTVAIDWSDSVAAEFAGAQRAWRFDVRQGWRRPAVLPFRWSAPETGPGIALTGAWDGARPGPA</sequence>
<evidence type="ECO:0000313" key="2">
    <source>
        <dbReference type="Proteomes" id="UP001236369"/>
    </source>
</evidence>
<dbReference type="Proteomes" id="UP001236369">
    <property type="component" value="Unassembled WGS sequence"/>
</dbReference>
<reference evidence="1 2" key="1">
    <citation type="submission" date="2023-07" db="EMBL/GenBank/DDBJ databases">
        <title>Genomic Encyclopedia of Type Strains, Phase IV (KMG-IV): sequencing the most valuable type-strain genomes for metagenomic binning, comparative biology and taxonomic classification.</title>
        <authorList>
            <person name="Goeker M."/>
        </authorList>
    </citation>
    <scope>NUCLEOTIDE SEQUENCE [LARGE SCALE GENOMIC DNA]</scope>
    <source>
        <strain evidence="1 2">DSM 19562</strain>
    </source>
</reference>
<dbReference type="PANTHER" id="PTHR42815">
    <property type="entry name" value="FAD-BINDING, PUTATIVE (AFU_ORTHOLOGUE AFUA_6G07600)-RELATED"/>
    <property type="match status" value="1"/>
</dbReference>
<dbReference type="SUPFAM" id="SSF50475">
    <property type="entry name" value="FMN-binding split barrel"/>
    <property type="match status" value="1"/>
</dbReference>